<sequence>MKVKDILRQYGLIISYEFFPPKRPEDERIFWETVERLSYWNPDFVSVTYGAGGSTHDKSLEIAAKLRKIGYNVVAHLTCVSSTKEKIKETLNILKSKNIENILALRGDIPNDPSFKFPEDGFRYAYQLVEFIHKNNGFCVGVAGYPEGHPEAPSLEKDVEYLKLKVEKGADFVVTQLFFKNEYYFNFLELAGSKGIHVPIIPGILPITSYNQIVRFTQLCGATIPKELMEIVERFKDSPEDLRKAGIEYTVKQCAELLEKGVRFLHFYTLNRSPATETILRELNIAPQRH</sequence>
<comment type="pathway">
    <text evidence="10">Amino-acid biosynthesis; L-methionine biosynthesis via de novo pathway.</text>
</comment>
<evidence type="ECO:0000256" key="5">
    <source>
        <dbReference type="ARBA" id="ARBA00022630"/>
    </source>
</evidence>
<dbReference type="STRING" id="1298851.TST_1570"/>
<keyword evidence="9" id="KW-0486">Methionine biosynthesis</keyword>
<dbReference type="InterPro" id="IPR004620">
    <property type="entry name" value="MTHF_reductase_bac"/>
</dbReference>
<gene>
    <name evidence="13" type="primary">metF</name>
    <name evidence="13" type="ORF">TST_1570</name>
</gene>
<name>A0A0S3QVK2_THET7</name>
<dbReference type="RefSeq" id="WP_068550457.1">
    <property type="nucleotide sequence ID" value="NZ_AP013035.1"/>
</dbReference>
<dbReference type="PANTHER" id="PTHR45754:SF3">
    <property type="entry name" value="METHYLENETETRAHYDROFOLATE REDUCTASE (NADPH)"/>
    <property type="match status" value="1"/>
</dbReference>
<comment type="similarity">
    <text evidence="3 12">Belongs to the methylenetetrahydrofolate reductase family.</text>
</comment>
<dbReference type="OrthoDB" id="9812555at2"/>
<keyword evidence="14" id="KW-1185">Reference proteome</keyword>
<evidence type="ECO:0000256" key="1">
    <source>
        <dbReference type="ARBA" id="ARBA00001974"/>
    </source>
</evidence>
<dbReference type="CDD" id="cd00537">
    <property type="entry name" value="MTHFR"/>
    <property type="match status" value="1"/>
</dbReference>
<evidence type="ECO:0000256" key="12">
    <source>
        <dbReference type="RuleBase" id="RU003862"/>
    </source>
</evidence>
<dbReference type="NCBIfam" id="TIGR00676">
    <property type="entry name" value="fadh2"/>
    <property type="match status" value="1"/>
</dbReference>
<evidence type="ECO:0000256" key="7">
    <source>
        <dbReference type="ARBA" id="ARBA00023002"/>
    </source>
</evidence>
<comment type="catalytic activity">
    <reaction evidence="11">
        <text>(6S)-5-methyl-5,6,7,8-tetrahydrofolate + NAD(+) = (6R)-5,10-methylene-5,6,7,8-tetrahydrofolate + NADH + H(+)</text>
        <dbReference type="Rhea" id="RHEA:19821"/>
        <dbReference type="ChEBI" id="CHEBI:15378"/>
        <dbReference type="ChEBI" id="CHEBI:15636"/>
        <dbReference type="ChEBI" id="CHEBI:18608"/>
        <dbReference type="ChEBI" id="CHEBI:57540"/>
        <dbReference type="ChEBI" id="CHEBI:57945"/>
        <dbReference type="EC" id="1.5.1.54"/>
    </reaction>
    <physiologicalReaction direction="right-to-left" evidence="11">
        <dbReference type="Rhea" id="RHEA:19823"/>
    </physiologicalReaction>
</comment>
<evidence type="ECO:0000256" key="10">
    <source>
        <dbReference type="ARBA" id="ARBA00034478"/>
    </source>
</evidence>
<dbReference type="UniPathway" id="UPA00193"/>
<dbReference type="InterPro" id="IPR003171">
    <property type="entry name" value="Mehydrof_redctse-like"/>
</dbReference>
<comment type="cofactor">
    <cofactor evidence="1 12">
        <name>FAD</name>
        <dbReference type="ChEBI" id="CHEBI:57692"/>
    </cofactor>
</comment>
<dbReference type="Proteomes" id="UP000063234">
    <property type="component" value="Chromosome"/>
</dbReference>
<organism evidence="13 14">
    <name type="scientific">Thermosulfidibacter takaii (strain DSM 17441 / JCM 13301 / NBRC 103674 / ABI70S6)</name>
    <dbReference type="NCBI Taxonomy" id="1298851"/>
    <lineage>
        <taxon>Bacteria</taxon>
        <taxon>Pseudomonadati</taxon>
        <taxon>Thermosulfidibacterota</taxon>
        <taxon>Thermosulfidibacteria</taxon>
        <taxon>Thermosulfidibacterales</taxon>
        <taxon>Thermosulfidibacteraceae</taxon>
    </lineage>
</organism>
<evidence type="ECO:0000256" key="3">
    <source>
        <dbReference type="ARBA" id="ARBA00006743"/>
    </source>
</evidence>
<dbReference type="KEGG" id="ttk:TST_1570"/>
<evidence type="ECO:0000256" key="8">
    <source>
        <dbReference type="ARBA" id="ARBA00023027"/>
    </source>
</evidence>
<dbReference type="EC" id="1.5.1.54" evidence="12"/>
<keyword evidence="8" id="KW-0520">NAD</keyword>
<dbReference type="PANTHER" id="PTHR45754">
    <property type="entry name" value="METHYLENETETRAHYDROFOLATE REDUCTASE"/>
    <property type="match status" value="1"/>
</dbReference>
<dbReference type="GO" id="GO:0071949">
    <property type="term" value="F:FAD binding"/>
    <property type="evidence" value="ECO:0007669"/>
    <property type="project" value="TreeGrafter"/>
</dbReference>
<evidence type="ECO:0000256" key="2">
    <source>
        <dbReference type="ARBA" id="ARBA00004777"/>
    </source>
</evidence>
<protein>
    <recommendedName>
        <fullName evidence="12">Methylenetetrahydrofolate reductase</fullName>
        <ecNumber evidence="12">1.5.1.54</ecNumber>
    </recommendedName>
</protein>
<dbReference type="GO" id="GO:0035999">
    <property type="term" value="P:tetrahydrofolate interconversion"/>
    <property type="evidence" value="ECO:0007669"/>
    <property type="project" value="UniProtKB-UniPathway"/>
</dbReference>
<evidence type="ECO:0000256" key="6">
    <source>
        <dbReference type="ARBA" id="ARBA00022827"/>
    </source>
</evidence>
<dbReference type="Gene3D" id="3.20.20.220">
    <property type="match status" value="1"/>
</dbReference>
<dbReference type="GO" id="GO:0005829">
    <property type="term" value="C:cytosol"/>
    <property type="evidence" value="ECO:0007669"/>
    <property type="project" value="InterPro"/>
</dbReference>
<dbReference type="GO" id="GO:0009086">
    <property type="term" value="P:methionine biosynthetic process"/>
    <property type="evidence" value="ECO:0007669"/>
    <property type="project" value="UniProtKB-KW"/>
</dbReference>
<dbReference type="SUPFAM" id="SSF51730">
    <property type="entry name" value="FAD-linked oxidoreductase"/>
    <property type="match status" value="1"/>
</dbReference>
<evidence type="ECO:0000256" key="9">
    <source>
        <dbReference type="ARBA" id="ARBA00023167"/>
    </source>
</evidence>
<keyword evidence="6 12" id="KW-0274">FAD</keyword>
<dbReference type="PATRIC" id="fig|1298851.3.peg.1644"/>
<evidence type="ECO:0000256" key="11">
    <source>
        <dbReference type="ARBA" id="ARBA00048628"/>
    </source>
</evidence>
<evidence type="ECO:0000313" key="14">
    <source>
        <dbReference type="Proteomes" id="UP000063234"/>
    </source>
</evidence>
<keyword evidence="7 12" id="KW-0560">Oxidoreductase</keyword>
<dbReference type="Pfam" id="PF02219">
    <property type="entry name" value="MTHFR"/>
    <property type="match status" value="1"/>
</dbReference>
<accession>A0A0S3QVK2</accession>
<evidence type="ECO:0000313" key="13">
    <source>
        <dbReference type="EMBL" id="BAT72356.1"/>
    </source>
</evidence>
<reference evidence="14" key="1">
    <citation type="journal article" date="2018" name="Science">
        <title>A primordial and reversible TCA cycle in a facultatively chemolithoautotrophic thermophile.</title>
        <authorList>
            <person name="Nunoura T."/>
            <person name="Chikaraishi Y."/>
            <person name="Izaki R."/>
            <person name="Suwa T."/>
            <person name="Sato T."/>
            <person name="Harada T."/>
            <person name="Mori K."/>
            <person name="Kato Y."/>
            <person name="Miyazaki M."/>
            <person name="Shimamura S."/>
            <person name="Yanagawa K."/>
            <person name="Shuto A."/>
            <person name="Ohkouchi N."/>
            <person name="Fujita N."/>
            <person name="Takaki Y."/>
            <person name="Atomi H."/>
            <person name="Takai K."/>
        </authorList>
    </citation>
    <scope>NUCLEOTIDE SEQUENCE [LARGE SCALE GENOMIC DNA]</scope>
    <source>
        <strain evidence="14">DSM 17441 / JCM 13301 / NBRC 103674 / ABI70S6</strain>
    </source>
</reference>
<dbReference type="EMBL" id="AP013035">
    <property type="protein sequence ID" value="BAT72356.1"/>
    <property type="molecule type" value="Genomic_DNA"/>
</dbReference>
<dbReference type="GO" id="GO:0106312">
    <property type="term" value="F:methylenetetrahydrofolate reductase (NADH) activity"/>
    <property type="evidence" value="ECO:0007669"/>
    <property type="project" value="UniProtKB-EC"/>
</dbReference>
<keyword evidence="4" id="KW-0028">Amino-acid biosynthesis</keyword>
<comment type="pathway">
    <text evidence="2 12">One-carbon metabolism; tetrahydrofolate interconversion.</text>
</comment>
<proteinExistence type="inferred from homology"/>
<dbReference type="AlphaFoldDB" id="A0A0S3QVK2"/>
<dbReference type="InterPro" id="IPR029041">
    <property type="entry name" value="FAD-linked_oxidoreductase-like"/>
</dbReference>
<keyword evidence="5 12" id="KW-0285">Flavoprotein</keyword>
<evidence type="ECO:0000256" key="4">
    <source>
        <dbReference type="ARBA" id="ARBA00022605"/>
    </source>
</evidence>